<dbReference type="SUPFAM" id="SSF47413">
    <property type="entry name" value="lambda repressor-like DNA-binding domains"/>
    <property type="match status" value="1"/>
</dbReference>
<organism evidence="2 3">
    <name type="scientific">Kitasatospora xanthocidica</name>
    <dbReference type="NCBI Taxonomy" id="83382"/>
    <lineage>
        <taxon>Bacteria</taxon>
        <taxon>Bacillati</taxon>
        <taxon>Actinomycetota</taxon>
        <taxon>Actinomycetes</taxon>
        <taxon>Kitasatosporales</taxon>
        <taxon>Streptomycetaceae</taxon>
        <taxon>Kitasatospora</taxon>
    </lineage>
</organism>
<dbReference type="Gene3D" id="1.10.260.40">
    <property type="entry name" value="lambda repressor-like DNA-binding domains"/>
    <property type="match status" value="1"/>
</dbReference>
<dbReference type="CDD" id="cd00093">
    <property type="entry name" value="HTH_XRE"/>
    <property type="match status" value="1"/>
</dbReference>
<dbReference type="EMBL" id="QVIG01000001">
    <property type="protein sequence ID" value="RGD62296.1"/>
    <property type="molecule type" value="Genomic_DNA"/>
</dbReference>
<dbReference type="Pfam" id="PF13560">
    <property type="entry name" value="HTH_31"/>
    <property type="match status" value="1"/>
</dbReference>
<dbReference type="InterPro" id="IPR043917">
    <property type="entry name" value="DUF5753"/>
</dbReference>
<dbReference type="InterPro" id="IPR001387">
    <property type="entry name" value="Cro/C1-type_HTH"/>
</dbReference>
<dbReference type="GO" id="GO:0003677">
    <property type="term" value="F:DNA binding"/>
    <property type="evidence" value="ECO:0007669"/>
    <property type="project" value="InterPro"/>
</dbReference>
<evidence type="ECO:0000313" key="2">
    <source>
        <dbReference type="EMBL" id="RGD62296.1"/>
    </source>
</evidence>
<dbReference type="Proteomes" id="UP000263377">
    <property type="component" value="Unassembled WGS sequence"/>
</dbReference>
<dbReference type="Pfam" id="PF19054">
    <property type="entry name" value="DUF5753"/>
    <property type="match status" value="1"/>
</dbReference>
<protein>
    <submittedName>
        <fullName evidence="2">XRE family transcriptional regulator</fullName>
    </submittedName>
</protein>
<dbReference type="InterPro" id="IPR010982">
    <property type="entry name" value="Lambda_DNA-bd_dom_sf"/>
</dbReference>
<proteinExistence type="predicted"/>
<reference evidence="2 3" key="1">
    <citation type="submission" date="2018-08" db="EMBL/GenBank/DDBJ databases">
        <title>Diversity &amp; Physiological Properties of Lignin-Decomposing Actinobacteria from Soil.</title>
        <authorList>
            <person name="Roh S.G."/>
            <person name="Kim S.B."/>
        </authorList>
    </citation>
    <scope>NUCLEOTIDE SEQUENCE [LARGE SCALE GENOMIC DNA]</scope>
    <source>
        <strain evidence="2 3">MMS17-GH009</strain>
    </source>
</reference>
<keyword evidence="3" id="KW-1185">Reference proteome</keyword>
<evidence type="ECO:0000313" key="3">
    <source>
        <dbReference type="Proteomes" id="UP000263377"/>
    </source>
</evidence>
<sequence>MPSVMPSSSAVAVRKEVADRLRELCRDAGFNGRELALRAGWHPSKSSRIINALTSPSDEDIRTWCRLCGAEEESADLIAATRSAESMYVEWRRLQRTGLTRLQNSYVPLFERTRVFRVYSSSLVPGFLQSRGYATALLSAITRFHGTPDDVADAVDARLARSRIVREGGRRFALLVEESVLRHRIGDAGVMRGQLDDLLAATALPAVSLGIVPAGAEREVWPLETFSLYDGEQVEVETLTASLTVTRPREVAHYLDAFEKLSGTAVYGDRARELIASAADSIG</sequence>
<accession>A0A373A2B7</accession>
<dbReference type="AlphaFoldDB" id="A0A373A2B7"/>
<evidence type="ECO:0000259" key="1">
    <source>
        <dbReference type="Pfam" id="PF19054"/>
    </source>
</evidence>
<feature type="domain" description="DUF5753" evidence="1">
    <location>
        <begin position="114"/>
        <end position="276"/>
    </location>
</feature>
<gene>
    <name evidence="2" type="ORF">DR950_35170</name>
</gene>
<comment type="caution">
    <text evidence="2">The sequence shown here is derived from an EMBL/GenBank/DDBJ whole genome shotgun (WGS) entry which is preliminary data.</text>
</comment>
<name>A0A373A2B7_9ACTN</name>